<keyword evidence="2" id="KW-1185">Reference proteome</keyword>
<dbReference type="AlphaFoldDB" id="A0A940S097"/>
<organism evidence="1 2">
    <name type="scientific">Sagittula salina</name>
    <dbReference type="NCBI Taxonomy" id="2820268"/>
    <lineage>
        <taxon>Bacteria</taxon>
        <taxon>Pseudomonadati</taxon>
        <taxon>Pseudomonadota</taxon>
        <taxon>Alphaproteobacteria</taxon>
        <taxon>Rhodobacterales</taxon>
        <taxon>Roseobacteraceae</taxon>
        <taxon>Sagittula</taxon>
    </lineage>
</organism>
<sequence length="92" mass="9907">MPRWLWWVLLGLFVLVGALIAFRLGFIDAHLTESDAIAHYAGRYAEQTGGAVGDCTAAPGGATWLVLRCERDGVVRVYGINRFGGLVSEAGK</sequence>
<evidence type="ECO:0000313" key="2">
    <source>
        <dbReference type="Proteomes" id="UP000675940"/>
    </source>
</evidence>
<comment type="caution">
    <text evidence="1">The sequence shown here is derived from an EMBL/GenBank/DDBJ whole genome shotgun (WGS) entry which is preliminary data.</text>
</comment>
<dbReference type="EMBL" id="JAGISH010000002">
    <property type="protein sequence ID" value="MBP0481926.1"/>
    <property type="molecule type" value="Genomic_DNA"/>
</dbReference>
<reference evidence="1" key="1">
    <citation type="submission" date="2021-03" db="EMBL/GenBank/DDBJ databases">
        <title>Sagittula salina sp. nov. strain M10.9X isolated from the marine waste.</title>
        <authorList>
            <person name="Satari L."/>
            <person name="Molina-Menor E."/>
            <person name="Vidal-Verdu A."/>
            <person name="Pascual J."/>
            <person name="Pereto J."/>
            <person name="Porcar M."/>
        </authorList>
    </citation>
    <scope>NUCLEOTIDE SEQUENCE</scope>
    <source>
        <strain evidence="1">M10.9X</strain>
    </source>
</reference>
<gene>
    <name evidence="1" type="ORF">J5474_05390</name>
</gene>
<proteinExistence type="predicted"/>
<name>A0A940S097_9RHOB</name>
<dbReference type="Proteomes" id="UP000675940">
    <property type="component" value="Unassembled WGS sequence"/>
</dbReference>
<dbReference type="RefSeq" id="WP_209359774.1">
    <property type="nucleotide sequence ID" value="NZ_JAGISH010000002.1"/>
</dbReference>
<protein>
    <submittedName>
        <fullName evidence="1">Uncharacterized protein</fullName>
    </submittedName>
</protein>
<accession>A0A940S097</accession>
<evidence type="ECO:0000313" key="1">
    <source>
        <dbReference type="EMBL" id="MBP0481926.1"/>
    </source>
</evidence>